<dbReference type="AlphaFoldDB" id="A0A1E5RMN4"/>
<feature type="domain" description="Large ribosomal subunit protein uL11 N-terminal" evidence="7">
    <location>
        <begin position="4"/>
        <end position="62"/>
    </location>
</feature>
<evidence type="ECO:0000313" key="8">
    <source>
        <dbReference type="EMBL" id="OEJ87823.1"/>
    </source>
</evidence>
<dbReference type="Gene3D" id="3.30.1550.10">
    <property type="entry name" value="Ribosomal protein L11/L12, N-terminal domain"/>
    <property type="match status" value="1"/>
</dbReference>
<dbReference type="SMART" id="SM00649">
    <property type="entry name" value="RL11"/>
    <property type="match status" value="1"/>
</dbReference>
<keyword evidence="2 5" id="KW-0689">Ribosomal protein</keyword>
<evidence type="ECO:0000256" key="4">
    <source>
        <dbReference type="ARBA" id="ARBA00040104"/>
    </source>
</evidence>
<feature type="domain" description="Large ribosomal subunit protein uL11 C-terminal" evidence="6">
    <location>
        <begin position="68"/>
        <end position="137"/>
    </location>
</feature>
<dbReference type="EMBL" id="LPNL01000004">
    <property type="protein sequence ID" value="OEJ87823.1"/>
    <property type="molecule type" value="Genomic_DNA"/>
</dbReference>
<evidence type="ECO:0000259" key="7">
    <source>
        <dbReference type="Pfam" id="PF03946"/>
    </source>
</evidence>
<gene>
    <name evidence="8" type="ORF">AWRI3578_g2110</name>
</gene>
<dbReference type="GO" id="GO:0005762">
    <property type="term" value="C:mitochondrial large ribosomal subunit"/>
    <property type="evidence" value="ECO:0007669"/>
    <property type="project" value="TreeGrafter"/>
</dbReference>
<dbReference type="NCBIfam" id="TIGR01632">
    <property type="entry name" value="L11_bact"/>
    <property type="match status" value="1"/>
</dbReference>
<accession>A0A1E5RMN4</accession>
<dbReference type="InterPro" id="IPR020784">
    <property type="entry name" value="Ribosomal_uL11_N"/>
</dbReference>
<evidence type="ECO:0000256" key="2">
    <source>
        <dbReference type="ARBA" id="ARBA00022980"/>
    </source>
</evidence>
<dbReference type="SUPFAM" id="SSF54747">
    <property type="entry name" value="Ribosomal L11/L12e N-terminal domain"/>
    <property type="match status" value="1"/>
</dbReference>
<dbReference type="InterPro" id="IPR020783">
    <property type="entry name" value="Ribosomal_uL11_C"/>
</dbReference>
<evidence type="ECO:0000259" key="6">
    <source>
        <dbReference type="Pfam" id="PF00298"/>
    </source>
</evidence>
<dbReference type="PANTHER" id="PTHR11661:SF1">
    <property type="entry name" value="LARGE RIBOSOMAL SUBUNIT PROTEIN UL11M"/>
    <property type="match status" value="1"/>
</dbReference>
<dbReference type="GO" id="GO:0070180">
    <property type="term" value="F:large ribosomal subunit rRNA binding"/>
    <property type="evidence" value="ECO:0007669"/>
    <property type="project" value="TreeGrafter"/>
</dbReference>
<sequence length="139" mass="15237">MHTVKLIINATKATPTPPIGPALGSKGVKAIDFCKEFNAVTSPFMADVPIPVKIKIKEDRTYTFKFTTPPTGYLLMRAADIKKCTGSAGKEVSGQVSYKHIYEIAKIKKNDECYKSVELEQICRNIAGVAKSMGIEVVR</sequence>
<dbReference type="InterPro" id="IPR000911">
    <property type="entry name" value="Ribosomal_uL11"/>
</dbReference>
<dbReference type="Pfam" id="PF03946">
    <property type="entry name" value="Ribosomal_L11_N"/>
    <property type="match status" value="1"/>
</dbReference>
<dbReference type="Proteomes" id="UP000095605">
    <property type="component" value="Unassembled WGS sequence"/>
</dbReference>
<evidence type="ECO:0000256" key="5">
    <source>
        <dbReference type="RuleBase" id="RU003978"/>
    </source>
</evidence>
<dbReference type="InterPro" id="IPR036796">
    <property type="entry name" value="Ribosomal_uL11_N_sf"/>
</dbReference>
<dbReference type="InterPro" id="IPR006519">
    <property type="entry name" value="Ribosomal_uL11_bac-typ"/>
</dbReference>
<dbReference type="Gene3D" id="1.10.10.250">
    <property type="entry name" value="Ribosomal protein L11, C-terminal domain"/>
    <property type="match status" value="1"/>
</dbReference>
<dbReference type="GO" id="GO:0003735">
    <property type="term" value="F:structural constituent of ribosome"/>
    <property type="evidence" value="ECO:0007669"/>
    <property type="project" value="InterPro"/>
</dbReference>
<proteinExistence type="inferred from homology"/>
<organism evidence="8 9">
    <name type="scientific">Hanseniaspora opuntiae</name>
    <dbReference type="NCBI Taxonomy" id="211096"/>
    <lineage>
        <taxon>Eukaryota</taxon>
        <taxon>Fungi</taxon>
        <taxon>Dikarya</taxon>
        <taxon>Ascomycota</taxon>
        <taxon>Saccharomycotina</taxon>
        <taxon>Saccharomycetes</taxon>
        <taxon>Saccharomycodales</taxon>
        <taxon>Saccharomycodaceae</taxon>
        <taxon>Hanseniaspora</taxon>
    </lineage>
</organism>
<evidence type="ECO:0000313" key="9">
    <source>
        <dbReference type="Proteomes" id="UP000095605"/>
    </source>
</evidence>
<dbReference type="HAMAP" id="MF_00736">
    <property type="entry name" value="Ribosomal_uL11"/>
    <property type="match status" value="1"/>
</dbReference>
<comment type="similarity">
    <text evidence="1 5">Belongs to the universal ribosomal protein uL11 family.</text>
</comment>
<keyword evidence="3 5" id="KW-0687">Ribonucleoprotein</keyword>
<dbReference type="Pfam" id="PF00298">
    <property type="entry name" value="Ribosomal_L11"/>
    <property type="match status" value="1"/>
</dbReference>
<evidence type="ECO:0000256" key="3">
    <source>
        <dbReference type="ARBA" id="ARBA00023274"/>
    </source>
</evidence>
<dbReference type="FunFam" id="1.10.10.250:FF:000003">
    <property type="entry name" value="Mitochondrial ribosomal protein L11"/>
    <property type="match status" value="1"/>
</dbReference>
<reference evidence="9" key="1">
    <citation type="journal article" date="2016" name="Genome Announc.">
        <title>Genome sequences of three species of Hanseniaspora isolated from spontaneous wine fermentations.</title>
        <authorList>
            <person name="Sternes P.R."/>
            <person name="Lee D."/>
            <person name="Kutyna D.R."/>
            <person name="Borneman A.R."/>
        </authorList>
    </citation>
    <scope>NUCLEOTIDE SEQUENCE [LARGE SCALE GENOMIC DNA]</scope>
    <source>
        <strain evidence="9">AWRI3578</strain>
    </source>
</reference>
<dbReference type="GO" id="GO:0006412">
    <property type="term" value="P:translation"/>
    <property type="evidence" value="ECO:0007669"/>
    <property type="project" value="InterPro"/>
</dbReference>
<keyword evidence="9" id="KW-1185">Reference proteome</keyword>
<evidence type="ECO:0000256" key="1">
    <source>
        <dbReference type="ARBA" id="ARBA00010537"/>
    </source>
</evidence>
<dbReference type="OrthoDB" id="1091498at2759"/>
<name>A0A1E5RMN4_9ASCO</name>
<dbReference type="InterPro" id="IPR036769">
    <property type="entry name" value="Ribosomal_uL11_C_sf"/>
</dbReference>
<dbReference type="PANTHER" id="PTHR11661">
    <property type="entry name" value="60S RIBOSOMAL PROTEIN L12"/>
    <property type="match status" value="1"/>
</dbReference>
<comment type="caution">
    <text evidence="8">The sequence shown here is derived from an EMBL/GenBank/DDBJ whole genome shotgun (WGS) entry which is preliminary data.</text>
</comment>
<protein>
    <recommendedName>
        <fullName evidence="4">Large ribosomal subunit protein uL11m</fullName>
    </recommendedName>
</protein>
<dbReference type="SUPFAM" id="SSF46906">
    <property type="entry name" value="Ribosomal protein L11, C-terminal domain"/>
    <property type="match status" value="1"/>
</dbReference>
<dbReference type="CDD" id="cd00349">
    <property type="entry name" value="Ribosomal_L11"/>
    <property type="match status" value="1"/>
</dbReference>